<comment type="catalytic activity">
    <reaction evidence="2">
        <text>formyl-CoA + oxalate = oxalyl-CoA + formate</text>
        <dbReference type="Rhea" id="RHEA:16545"/>
        <dbReference type="ChEBI" id="CHEBI:15740"/>
        <dbReference type="ChEBI" id="CHEBI:30623"/>
        <dbReference type="ChEBI" id="CHEBI:57376"/>
        <dbReference type="ChEBI" id="CHEBI:57388"/>
        <dbReference type="EC" id="2.8.3.16"/>
    </reaction>
</comment>
<dbReference type="PANTHER" id="PTHR48207:SF3">
    <property type="entry name" value="SUCCINATE--HYDROXYMETHYLGLUTARATE COA-TRANSFERASE"/>
    <property type="match status" value="1"/>
</dbReference>
<feature type="binding site" evidence="2">
    <location>
        <position position="86"/>
    </location>
    <ligand>
        <name>CoA</name>
        <dbReference type="ChEBI" id="CHEBI:57287"/>
    </ligand>
</feature>
<keyword evidence="4" id="KW-1185">Reference proteome</keyword>
<dbReference type="NCBIfam" id="NF003809">
    <property type="entry name" value="PRK05398.1"/>
    <property type="match status" value="1"/>
</dbReference>
<feature type="binding site" evidence="2">
    <location>
        <position position="152"/>
    </location>
    <ligand>
        <name>CoA</name>
        <dbReference type="ChEBI" id="CHEBI:57287"/>
    </ligand>
</feature>
<protein>
    <recommendedName>
        <fullName evidence="2">Formyl-CoA:oxalate CoA-transferase</fullName>
        <shortName evidence="2">FCOCT</shortName>
        <ecNumber evidence="2">2.8.3.16</ecNumber>
    </recommendedName>
    <alternativeName>
        <fullName evidence="2">Formyl-coenzyme A transferase</fullName>
        <shortName evidence="2">Formyl-CoA transferase</shortName>
    </alternativeName>
</protein>
<dbReference type="GO" id="GO:0033611">
    <property type="term" value="P:oxalate catabolic process"/>
    <property type="evidence" value="ECO:0007669"/>
    <property type="project" value="UniProtKB-UniRule"/>
</dbReference>
<sequence length="465" mass="50845">MCGGQYLGRSCGVCPGNHGPDHVQISRLATIKNSIKLNRRFEMSTEKSKVKPLDGIRIIDFTHVQAGPACTQLLAWFGADVIKVERPGSGDVTRSQLRDIPDVDALYFTMLNSNKRSLTLDTKKPEGKLVLEKLIKESDVLVENFGPGALDRMGFSWERINELNPKMIVASVKGFSDGHHYDDLKVYENVAQCAGGAASTTGFWDGPPTVSAAALGDSNTGMHLAIGILTALIGRDKSGKGQRVAVSMQDSVLNLCRVKLRDQQRLDKLGFLEEYPQYPHGTFSDVVPRGGNAGGGGQPGWVLKCKGWENDPNAYIYFTIQGHAWAPICKAIGKDEWIDDPAYSTPKARQPHITEIFDTIEVWLKDKTKFEAVDILRKFDIPCAPVLTMKELANDPSLRASGTITEVDHKERGKYLTVGSPIKFSDLTPEITGSPLLGEHTDEVLADVLGYSAGQIAELHKAEAV</sequence>
<dbReference type="Pfam" id="PF02515">
    <property type="entry name" value="CoA_transf_3"/>
    <property type="match status" value="1"/>
</dbReference>
<dbReference type="UniPathway" id="UPA00540">
    <property type="reaction ID" value="UER00598"/>
</dbReference>
<dbReference type="Gene3D" id="3.30.1540.10">
    <property type="entry name" value="formyl-coa transferase, domain 3"/>
    <property type="match status" value="1"/>
</dbReference>
<dbReference type="EMBL" id="CP002745">
    <property type="protein sequence ID" value="AEK61848.1"/>
    <property type="molecule type" value="Genomic_DNA"/>
</dbReference>
<comment type="subunit">
    <text evidence="2">Homodimer.</text>
</comment>
<dbReference type="KEGG" id="cfu:CFU_2017"/>
<comment type="caution">
    <text evidence="2">Lacks conserved residue(s) required for the propagation of feature annotation.</text>
</comment>
<dbReference type="GO" id="GO:0033608">
    <property type="term" value="F:formyl-CoA transferase activity"/>
    <property type="evidence" value="ECO:0007669"/>
    <property type="project" value="UniProtKB-EC"/>
</dbReference>
<comment type="function">
    <text evidence="2">Involved in the catabolism of oxalate and in the adapatation to low pH via the induction of the oxalate-dependent acid tolerance response (ATR). Catalyzes the transfer of the CoA moiety from formyl-CoA to oxalate.</text>
</comment>
<feature type="active site" description="Nucleophile" evidence="2">
    <location>
        <position position="217"/>
    </location>
</feature>
<dbReference type="Gene3D" id="3.40.50.10540">
    <property type="entry name" value="Crotonobetainyl-coa:carnitine coa-transferase, domain 1"/>
    <property type="match status" value="1"/>
</dbReference>
<reference evidence="4" key="6">
    <citation type="submission" date="2011-05" db="EMBL/GenBank/DDBJ databases">
        <title>Complete sequence of Collimonas fungivorans Ter331.</title>
        <authorList>
            <person name="Leveau J.H."/>
        </authorList>
    </citation>
    <scope>NUCLEOTIDE SEQUENCE [LARGE SCALE GENOMIC DNA]</scope>
    <source>
        <strain evidence="4">Ter331</strain>
    </source>
</reference>
<evidence type="ECO:0000313" key="4">
    <source>
        <dbReference type="Proteomes" id="UP000008392"/>
    </source>
</evidence>
<reference evidence="3 4" key="5">
    <citation type="journal article" date="2011" name="ISME J.">
        <title>Dual transcriptional profiling of a bacterial/fungal confrontation: Collimonas fungivorans versus Aspergillus niger.</title>
        <authorList>
            <person name="Mela F."/>
            <person name="Fritsche K."/>
            <person name="de Boer W."/>
            <person name="van Veen J.A."/>
            <person name="de Graaff L.H."/>
            <person name="van den Berg M."/>
            <person name="Leveau J.H."/>
        </authorList>
    </citation>
    <scope>NUCLEOTIDE SEQUENCE [LARGE SCALE GENOMIC DNA]</scope>
    <source>
        <strain evidence="3 4">Ter331</strain>
    </source>
</reference>
<feature type="binding site" evidence="2">
    <location>
        <begin position="63"/>
        <end position="66"/>
    </location>
    <ligand>
        <name>CoA</name>
        <dbReference type="ChEBI" id="CHEBI:57287"/>
    </ligand>
</feature>
<accession>G0A8Y5</accession>
<dbReference type="AlphaFoldDB" id="G0A8Y5"/>
<feature type="binding site" evidence="2">
    <location>
        <begin position="185"/>
        <end position="188"/>
    </location>
    <ligand>
        <name>CoA</name>
        <dbReference type="ChEBI" id="CHEBI:57287"/>
    </ligand>
</feature>
<reference evidence="3 4" key="2">
    <citation type="journal article" date="2006" name="J. Microbiol. Methods">
        <title>Genomic flank-sequencing of plasposon insertion sites for rapid identification of functional genes.</title>
        <authorList>
            <person name="Leveau J.H."/>
            <person name="Gerards S."/>
            <person name="Fritsche K."/>
            <person name="Zondag G."/>
            <person name="van Veen J.A."/>
        </authorList>
    </citation>
    <scope>NUCLEOTIDE SEQUENCE [LARGE SCALE GENOMIC DNA]</scope>
    <source>
        <strain evidence="3 4">Ter331</strain>
    </source>
</reference>
<dbReference type="STRING" id="1005048.CFU_2017"/>
<dbReference type="PANTHER" id="PTHR48207">
    <property type="entry name" value="SUCCINATE--HYDROXYMETHYLGLUTARATE COA-TRANSFERASE"/>
    <property type="match status" value="1"/>
</dbReference>
<dbReference type="eggNOG" id="COG1804">
    <property type="taxonomic scope" value="Bacteria"/>
</dbReference>
<dbReference type="InterPro" id="IPR017659">
    <property type="entry name" value="Formyl_CoA_transfer"/>
</dbReference>
<name>G0A8Y5_COLFT</name>
<dbReference type="SUPFAM" id="SSF89796">
    <property type="entry name" value="CoA-transferase family III (CaiB/BaiF)"/>
    <property type="match status" value="1"/>
</dbReference>
<feature type="binding site" evidence="2">
    <location>
        <begin position="296"/>
        <end position="298"/>
    </location>
    <ligand>
        <name>substrate</name>
    </ligand>
</feature>
<evidence type="ECO:0000313" key="3">
    <source>
        <dbReference type="EMBL" id="AEK61848.1"/>
    </source>
</evidence>
<dbReference type="InterPro" id="IPR044855">
    <property type="entry name" value="CoA-Trfase_III_dom3_sf"/>
</dbReference>
<evidence type="ECO:0000256" key="1">
    <source>
        <dbReference type="ARBA" id="ARBA00022679"/>
    </source>
</evidence>
<comment type="similarity">
    <text evidence="2">Belongs to the CoA-transferase III family. Frc subfamily.</text>
</comment>
<dbReference type="InterPro" id="IPR003673">
    <property type="entry name" value="CoA-Trfase_fam_III"/>
</dbReference>
<reference evidence="3 4" key="3">
    <citation type="journal article" date="2008" name="FEMS Microbiol. Ecol.">
        <title>Identification and characterization of genes underlying chitinolysis in Collimonas fungivorans Ter331.</title>
        <authorList>
            <person name="Fritsche K."/>
            <person name="de Boer W."/>
            <person name="Gerards S."/>
            <person name="van den Berg M."/>
            <person name="van Veen J.A."/>
            <person name="Leveau J.H."/>
        </authorList>
    </citation>
    <scope>NUCLEOTIDE SEQUENCE [LARGE SCALE GENOMIC DNA]</scope>
    <source>
        <strain evidence="3 4">Ter331</strain>
    </source>
</reference>
<proteinExistence type="inferred from homology"/>
<organism evidence="3 4">
    <name type="scientific">Collimonas fungivorans (strain Ter331)</name>
    <dbReference type="NCBI Taxonomy" id="1005048"/>
    <lineage>
        <taxon>Bacteria</taxon>
        <taxon>Pseudomonadati</taxon>
        <taxon>Pseudomonadota</taxon>
        <taxon>Betaproteobacteria</taxon>
        <taxon>Burkholderiales</taxon>
        <taxon>Oxalobacteraceae</taxon>
        <taxon>Collimonas</taxon>
    </lineage>
</organism>
<comment type="pathway">
    <text evidence="2">Metabolic intermediate degradation; oxalate degradation; CO(2) and formate from oxalate: step 1/2.</text>
</comment>
<evidence type="ECO:0000256" key="2">
    <source>
        <dbReference type="HAMAP-Rule" id="MF_00742"/>
    </source>
</evidence>
<dbReference type="EC" id="2.8.3.16" evidence="2"/>
<dbReference type="HOGENOM" id="CLU_033975_2_1_4"/>
<dbReference type="InterPro" id="IPR023606">
    <property type="entry name" value="CoA-Trfase_III_dom_1_sf"/>
</dbReference>
<reference evidence="3 4" key="4">
    <citation type="journal article" date="2010" name="Environ. Microbiol.">
        <title>The bacterial genus Collimonas: mycophagy, weathering and other adaptive solutions to life in oligotrophic soil environments.</title>
        <authorList>
            <person name="Leveau J.H."/>
            <person name="Uroz S."/>
            <person name="de Boer W."/>
        </authorList>
    </citation>
    <scope>NUCLEOTIDE SEQUENCE [LARGE SCALE GENOMIC DNA]</scope>
    <source>
        <strain evidence="3 4">Ter331</strain>
    </source>
</reference>
<feature type="binding site" evidence="2">
    <location>
        <begin position="144"/>
        <end position="146"/>
    </location>
    <ligand>
        <name>CoA</name>
        <dbReference type="ChEBI" id="CHEBI:57287"/>
    </ligand>
</feature>
<gene>
    <name evidence="2 3" type="primary">frc</name>
    <name evidence="3" type="ordered locus">CFU_2017</name>
</gene>
<dbReference type="InterPro" id="IPR050483">
    <property type="entry name" value="CoA-transferase_III_domain"/>
</dbReference>
<dbReference type="HAMAP" id="MF_00742">
    <property type="entry name" value="Formyl_CoA_transfer"/>
    <property type="match status" value="1"/>
</dbReference>
<dbReference type="Proteomes" id="UP000008392">
    <property type="component" value="Chromosome"/>
</dbReference>
<dbReference type="NCBIfam" id="TIGR03253">
    <property type="entry name" value="oxalate_frc"/>
    <property type="match status" value="1"/>
</dbReference>
<feature type="binding site" evidence="2">
    <location>
        <begin position="120"/>
        <end position="123"/>
    </location>
    <ligand>
        <name>CoA</name>
        <dbReference type="ChEBI" id="CHEBI:57287"/>
    </ligand>
</feature>
<keyword evidence="1 2" id="KW-0808">Transferase</keyword>
<reference evidence="3 4" key="1">
    <citation type="journal article" date="2004" name="Environ. Microbiol.">
        <title>Phylogeny-function analysis of (meta)genomic libraries: screening for expression of ribosomal RNA genes by large-insert library fluorescent in situ hybridization (LIL-FISH).</title>
        <authorList>
            <person name="Leveau J.H."/>
            <person name="Gerards S."/>
            <person name="de Boer W."/>
            <person name="van Veen J.A."/>
        </authorList>
    </citation>
    <scope>NUCLEOTIDE SEQUENCE [LARGE SCALE GENOMIC DNA]</scope>
    <source>
        <strain evidence="3 4">Ter331</strain>
    </source>
</reference>